<keyword evidence="1" id="KW-0677">Repeat</keyword>
<name>A0A267GMU0_9PLAT</name>
<dbReference type="Proteomes" id="UP000215902">
    <property type="component" value="Unassembled WGS sequence"/>
</dbReference>
<dbReference type="InterPro" id="IPR002110">
    <property type="entry name" value="Ankyrin_rpt"/>
</dbReference>
<feature type="repeat" description="ANK" evidence="3">
    <location>
        <begin position="276"/>
        <end position="301"/>
    </location>
</feature>
<dbReference type="SUPFAM" id="SSF48403">
    <property type="entry name" value="Ankyrin repeat"/>
    <property type="match status" value="1"/>
</dbReference>
<dbReference type="PROSITE" id="PS50088">
    <property type="entry name" value="ANK_REPEAT"/>
    <property type="match status" value="2"/>
</dbReference>
<dbReference type="SMART" id="SM00248">
    <property type="entry name" value="ANK"/>
    <property type="match status" value="4"/>
</dbReference>
<dbReference type="Pfam" id="PF13637">
    <property type="entry name" value="Ank_4"/>
    <property type="match status" value="1"/>
</dbReference>
<dbReference type="PANTHER" id="PTHR24198:SF165">
    <property type="entry name" value="ANKYRIN REPEAT-CONTAINING PROTEIN-RELATED"/>
    <property type="match status" value="1"/>
</dbReference>
<sequence length="378" mass="42489">MSTEDHSDEPFLQAPADDAALEALNSIESWPSLRGHSYKQNEISVVSPGSEVNTFRKLLSSVQEELAQYPGMAQQAFRKYAESGDPRRTVKWFIYRIPEMLFRTDQSGYIPIEAAFASGNGPAARVMLDIAKHAGTLQRLLAYRNQLYGHSLIMLAVKLNSRECEDILRKLIEFDPAGLHRICDNEGRNVLHRCTEFDYCESFRMILTILKRFPSVHKDRIATEAKAALEVADNREKTPIHYISSSGNIAMLTDLDIFLTQMQIVLNFDACHQSSSAFTPLMLAVQKGQFEVCKWLLENGSVDVNYKQHSTCLTALHFAVRAGNPELISLLMEHNADPGFCDSECDLLCCYKTPLVMAETEDVPNKLACVKSLRTSDI</sequence>
<evidence type="ECO:0000256" key="2">
    <source>
        <dbReference type="ARBA" id="ARBA00023043"/>
    </source>
</evidence>
<dbReference type="InterPro" id="IPR036770">
    <property type="entry name" value="Ankyrin_rpt-contain_sf"/>
</dbReference>
<accession>A0A267GMU0</accession>
<dbReference type="PROSITE" id="PS50297">
    <property type="entry name" value="ANK_REP_REGION"/>
    <property type="match status" value="2"/>
</dbReference>
<dbReference type="PANTHER" id="PTHR24198">
    <property type="entry name" value="ANKYRIN REPEAT AND PROTEIN KINASE DOMAIN-CONTAINING PROTEIN"/>
    <property type="match status" value="1"/>
</dbReference>
<evidence type="ECO:0000313" key="5">
    <source>
        <dbReference type="Proteomes" id="UP000215902"/>
    </source>
</evidence>
<proteinExistence type="predicted"/>
<evidence type="ECO:0000313" key="4">
    <source>
        <dbReference type="EMBL" id="PAA87328.1"/>
    </source>
</evidence>
<feature type="repeat" description="ANK" evidence="3">
    <location>
        <begin position="311"/>
        <end position="343"/>
    </location>
</feature>
<dbReference type="AlphaFoldDB" id="A0A267GMU0"/>
<keyword evidence="2 3" id="KW-0040">ANK repeat</keyword>
<keyword evidence="5" id="KW-1185">Reference proteome</keyword>
<organism evidence="4 5">
    <name type="scientific">Macrostomum lignano</name>
    <dbReference type="NCBI Taxonomy" id="282301"/>
    <lineage>
        <taxon>Eukaryota</taxon>
        <taxon>Metazoa</taxon>
        <taxon>Spiralia</taxon>
        <taxon>Lophotrochozoa</taxon>
        <taxon>Platyhelminthes</taxon>
        <taxon>Rhabditophora</taxon>
        <taxon>Macrostomorpha</taxon>
        <taxon>Macrostomida</taxon>
        <taxon>Macrostomidae</taxon>
        <taxon>Macrostomum</taxon>
    </lineage>
</organism>
<protein>
    <submittedName>
        <fullName evidence="4">Uncharacterized protein</fullName>
    </submittedName>
</protein>
<dbReference type="EMBL" id="NIVC01000237">
    <property type="protein sequence ID" value="PAA87328.1"/>
    <property type="molecule type" value="Genomic_DNA"/>
</dbReference>
<dbReference type="Gene3D" id="1.25.40.20">
    <property type="entry name" value="Ankyrin repeat-containing domain"/>
    <property type="match status" value="2"/>
</dbReference>
<dbReference type="OrthoDB" id="539213at2759"/>
<comment type="caution">
    <text evidence="4">The sequence shown here is derived from an EMBL/GenBank/DDBJ whole genome shotgun (WGS) entry which is preliminary data.</text>
</comment>
<reference evidence="4 5" key="1">
    <citation type="submission" date="2017-06" db="EMBL/GenBank/DDBJ databases">
        <title>A platform for efficient transgenesis in Macrostomum lignano, a flatworm model organism for stem cell research.</title>
        <authorList>
            <person name="Berezikov E."/>
        </authorList>
    </citation>
    <scope>NUCLEOTIDE SEQUENCE [LARGE SCALE GENOMIC DNA]</scope>
    <source>
        <strain evidence="4">DV1</strain>
        <tissue evidence="4">Whole organism</tissue>
    </source>
</reference>
<evidence type="ECO:0000256" key="3">
    <source>
        <dbReference type="PROSITE-ProRule" id="PRU00023"/>
    </source>
</evidence>
<evidence type="ECO:0000256" key="1">
    <source>
        <dbReference type="ARBA" id="ARBA00022737"/>
    </source>
</evidence>
<gene>
    <name evidence="4" type="ORF">BOX15_Mlig015446g4</name>
</gene>